<evidence type="ECO:0000313" key="10">
    <source>
        <dbReference type="Proteomes" id="UP000887013"/>
    </source>
</evidence>
<dbReference type="PANTHER" id="PTHR21143:SF121">
    <property type="entry name" value="GUSTATORY AND ODORANT RECEPTOR 21A"/>
    <property type="match status" value="1"/>
</dbReference>
<evidence type="ECO:0000256" key="5">
    <source>
        <dbReference type="ARBA" id="ARBA00023136"/>
    </source>
</evidence>
<dbReference type="OrthoDB" id="6424212at2759"/>
<dbReference type="GO" id="GO:0030425">
    <property type="term" value="C:dendrite"/>
    <property type="evidence" value="ECO:0007669"/>
    <property type="project" value="TreeGrafter"/>
</dbReference>
<dbReference type="AlphaFoldDB" id="A0A8X6QW12"/>
<dbReference type="GO" id="GO:0030424">
    <property type="term" value="C:axon"/>
    <property type="evidence" value="ECO:0007669"/>
    <property type="project" value="TreeGrafter"/>
</dbReference>
<proteinExistence type="predicted"/>
<evidence type="ECO:0000256" key="7">
    <source>
        <dbReference type="SAM" id="Phobius"/>
    </source>
</evidence>
<keyword evidence="3 7" id="KW-0812">Transmembrane</keyword>
<evidence type="ECO:0000256" key="1">
    <source>
        <dbReference type="ARBA" id="ARBA00004651"/>
    </source>
</evidence>
<evidence type="ECO:0000313" key="9">
    <source>
        <dbReference type="EMBL" id="GFU40193.1"/>
    </source>
</evidence>
<feature type="transmembrane region" description="Helical" evidence="7">
    <location>
        <begin position="103"/>
        <end position="120"/>
    </location>
</feature>
<dbReference type="GO" id="GO:0005886">
    <property type="term" value="C:plasma membrane"/>
    <property type="evidence" value="ECO:0007669"/>
    <property type="project" value="UniProtKB-SubCell"/>
</dbReference>
<accession>A0A8X6QW12</accession>
<dbReference type="PANTHER" id="PTHR21143">
    <property type="entry name" value="INVERTEBRATE GUSTATORY RECEPTOR"/>
    <property type="match status" value="1"/>
</dbReference>
<organism evidence="9 10">
    <name type="scientific">Nephila pilipes</name>
    <name type="common">Giant wood spider</name>
    <name type="synonym">Nephila maculata</name>
    <dbReference type="NCBI Taxonomy" id="299642"/>
    <lineage>
        <taxon>Eukaryota</taxon>
        <taxon>Metazoa</taxon>
        <taxon>Ecdysozoa</taxon>
        <taxon>Arthropoda</taxon>
        <taxon>Chelicerata</taxon>
        <taxon>Arachnida</taxon>
        <taxon>Araneae</taxon>
        <taxon>Araneomorphae</taxon>
        <taxon>Entelegynae</taxon>
        <taxon>Araneoidea</taxon>
        <taxon>Nephilidae</taxon>
        <taxon>Nephila</taxon>
    </lineage>
</organism>
<evidence type="ECO:0008006" key="11">
    <source>
        <dbReference type="Google" id="ProtNLM"/>
    </source>
</evidence>
<dbReference type="Pfam" id="PF08395">
    <property type="entry name" value="7tm_7"/>
    <property type="match status" value="1"/>
</dbReference>
<keyword evidence="5 7" id="KW-0472">Membrane</keyword>
<name>A0A8X6QW12_NEPPI</name>
<evidence type="ECO:0000256" key="3">
    <source>
        <dbReference type="ARBA" id="ARBA00022692"/>
    </source>
</evidence>
<dbReference type="GO" id="GO:0043025">
    <property type="term" value="C:neuronal cell body"/>
    <property type="evidence" value="ECO:0007669"/>
    <property type="project" value="TreeGrafter"/>
</dbReference>
<evidence type="ECO:0000256" key="8">
    <source>
        <dbReference type="SAM" id="SignalP"/>
    </source>
</evidence>
<keyword evidence="2" id="KW-1003">Cell membrane</keyword>
<keyword evidence="6" id="KW-0675">Receptor</keyword>
<feature type="transmembrane region" description="Helical" evidence="7">
    <location>
        <begin position="63"/>
        <end position="83"/>
    </location>
</feature>
<evidence type="ECO:0000256" key="2">
    <source>
        <dbReference type="ARBA" id="ARBA00022475"/>
    </source>
</evidence>
<evidence type="ECO:0000256" key="4">
    <source>
        <dbReference type="ARBA" id="ARBA00022989"/>
    </source>
</evidence>
<dbReference type="InterPro" id="IPR013604">
    <property type="entry name" value="7TM_chemorcpt"/>
</dbReference>
<dbReference type="EMBL" id="BMAW01084791">
    <property type="protein sequence ID" value="GFU40193.1"/>
    <property type="molecule type" value="Genomic_DNA"/>
</dbReference>
<dbReference type="GO" id="GO:0050909">
    <property type="term" value="P:sensory perception of taste"/>
    <property type="evidence" value="ECO:0007669"/>
    <property type="project" value="InterPro"/>
</dbReference>
<sequence>MFMFPTFVAILCCTVFYQVSEAYAAFSEAISNYRKWSPSLSESIKLMKNHHLLYRLSRNLEQVFSPIVFLLLCSQTLSMYLALSSYFASDTKAFTATLKWQSVPAMTVVPLSLIGVAMYASNISKEVENMQGNLQDLHNTLVGDLESCRKTLFIVRTMMNTKFPRLTAGSVFELKKGLILSVFGSLFTYGLLVINIKPD</sequence>
<comment type="caution">
    <text evidence="9">The sequence shown here is derived from an EMBL/GenBank/DDBJ whole genome shotgun (WGS) entry which is preliminary data.</text>
</comment>
<keyword evidence="4 7" id="KW-1133">Transmembrane helix</keyword>
<feature type="transmembrane region" description="Helical" evidence="7">
    <location>
        <begin position="178"/>
        <end position="196"/>
    </location>
</feature>
<gene>
    <name evidence="9" type="primary">AVEN_153848_1</name>
    <name evidence="9" type="ORF">NPIL_166841</name>
</gene>
<evidence type="ECO:0000256" key="6">
    <source>
        <dbReference type="ARBA" id="ARBA00023170"/>
    </source>
</evidence>
<keyword evidence="10" id="KW-1185">Reference proteome</keyword>
<protein>
    <recommendedName>
        <fullName evidence="11">Gustatory receptor</fullName>
    </recommendedName>
</protein>
<comment type="subcellular location">
    <subcellularLocation>
        <location evidence="1">Cell membrane</location>
        <topology evidence="1">Multi-pass membrane protein</topology>
    </subcellularLocation>
</comment>
<feature type="chain" id="PRO_5036459349" description="Gustatory receptor" evidence="8">
    <location>
        <begin position="25"/>
        <end position="199"/>
    </location>
</feature>
<reference evidence="9" key="1">
    <citation type="submission" date="2020-08" db="EMBL/GenBank/DDBJ databases">
        <title>Multicomponent nature underlies the extraordinary mechanical properties of spider dragline silk.</title>
        <authorList>
            <person name="Kono N."/>
            <person name="Nakamura H."/>
            <person name="Mori M."/>
            <person name="Yoshida Y."/>
            <person name="Ohtoshi R."/>
            <person name="Malay A.D."/>
            <person name="Moran D.A.P."/>
            <person name="Tomita M."/>
            <person name="Numata K."/>
            <person name="Arakawa K."/>
        </authorList>
    </citation>
    <scope>NUCLEOTIDE SEQUENCE</scope>
</reference>
<feature type="signal peptide" evidence="8">
    <location>
        <begin position="1"/>
        <end position="24"/>
    </location>
</feature>
<dbReference type="Proteomes" id="UP000887013">
    <property type="component" value="Unassembled WGS sequence"/>
</dbReference>
<keyword evidence="8" id="KW-0732">Signal</keyword>